<organism evidence="1 2">
    <name type="scientific">Tanacetum coccineum</name>
    <dbReference type="NCBI Taxonomy" id="301880"/>
    <lineage>
        <taxon>Eukaryota</taxon>
        <taxon>Viridiplantae</taxon>
        <taxon>Streptophyta</taxon>
        <taxon>Embryophyta</taxon>
        <taxon>Tracheophyta</taxon>
        <taxon>Spermatophyta</taxon>
        <taxon>Magnoliopsida</taxon>
        <taxon>eudicotyledons</taxon>
        <taxon>Gunneridae</taxon>
        <taxon>Pentapetalae</taxon>
        <taxon>asterids</taxon>
        <taxon>campanulids</taxon>
        <taxon>Asterales</taxon>
        <taxon>Asteraceae</taxon>
        <taxon>Asteroideae</taxon>
        <taxon>Anthemideae</taxon>
        <taxon>Anthemidinae</taxon>
        <taxon>Tanacetum</taxon>
    </lineage>
</organism>
<reference evidence="1" key="2">
    <citation type="submission" date="2022-01" db="EMBL/GenBank/DDBJ databases">
        <authorList>
            <person name="Yamashiro T."/>
            <person name="Shiraishi A."/>
            <person name="Satake H."/>
            <person name="Nakayama K."/>
        </authorList>
    </citation>
    <scope>NUCLEOTIDE SEQUENCE</scope>
</reference>
<evidence type="ECO:0000313" key="1">
    <source>
        <dbReference type="EMBL" id="GJS83385.1"/>
    </source>
</evidence>
<keyword evidence="2" id="KW-1185">Reference proteome</keyword>
<gene>
    <name evidence="1" type="ORF">Tco_0749926</name>
</gene>
<protein>
    <submittedName>
        <fullName evidence="1">Uncharacterized protein</fullName>
    </submittedName>
</protein>
<name>A0ABQ4Z028_9ASTR</name>
<dbReference type="EMBL" id="BQNB010010896">
    <property type="protein sequence ID" value="GJS83385.1"/>
    <property type="molecule type" value="Genomic_DNA"/>
</dbReference>
<evidence type="ECO:0000313" key="2">
    <source>
        <dbReference type="Proteomes" id="UP001151760"/>
    </source>
</evidence>
<dbReference type="Proteomes" id="UP001151760">
    <property type="component" value="Unassembled WGS sequence"/>
</dbReference>
<proteinExistence type="predicted"/>
<accession>A0ABQ4Z028</accession>
<sequence length="99" mass="10150">MFEVSTILDDELAELVSGGANGFVNVSLSNSVTSSCGSKFIEFIGGDEVSFFGEVLGEGASLSMEVEKEALAVSGGSRVAAEMGIDTTLGDLKYSSKIG</sequence>
<comment type="caution">
    <text evidence="1">The sequence shown here is derived from an EMBL/GenBank/DDBJ whole genome shotgun (WGS) entry which is preliminary data.</text>
</comment>
<reference evidence="1" key="1">
    <citation type="journal article" date="2022" name="Int. J. Mol. Sci.">
        <title>Draft Genome of Tanacetum Coccineum: Genomic Comparison of Closely Related Tanacetum-Family Plants.</title>
        <authorList>
            <person name="Yamashiro T."/>
            <person name="Shiraishi A."/>
            <person name="Nakayama K."/>
            <person name="Satake H."/>
        </authorList>
    </citation>
    <scope>NUCLEOTIDE SEQUENCE</scope>
</reference>